<reference evidence="4 5" key="1">
    <citation type="submission" date="2018-11" db="EMBL/GenBank/DDBJ databases">
        <title>Genome sequence of Saitozyma podzolica DSM 27192.</title>
        <authorList>
            <person name="Aliyu H."/>
            <person name="Gorte O."/>
            <person name="Ochsenreither K."/>
        </authorList>
    </citation>
    <scope>NUCLEOTIDE SEQUENCE [LARGE SCALE GENOMIC DNA]</scope>
    <source>
        <strain evidence="4 5">DSM 27192</strain>
    </source>
</reference>
<dbReference type="InterPro" id="IPR001433">
    <property type="entry name" value="OxRdtase_FAD/NAD-bd"/>
</dbReference>
<name>A0A427XXS6_9TREE</name>
<comment type="caution">
    <text evidence="4">The sequence shown here is derived from an EMBL/GenBank/DDBJ whole genome shotgun (WGS) entry which is preliminary data.</text>
</comment>
<feature type="domain" description="Oxidoreductase FAD/NAD(P)-binding" evidence="3">
    <location>
        <begin position="1"/>
        <end position="83"/>
    </location>
</feature>
<dbReference type="InterPro" id="IPR039261">
    <property type="entry name" value="FNR_nucleotide-bd"/>
</dbReference>
<dbReference type="GO" id="GO:0005829">
    <property type="term" value="C:cytosol"/>
    <property type="evidence" value="ECO:0007669"/>
    <property type="project" value="TreeGrafter"/>
</dbReference>
<dbReference type="Gene3D" id="3.40.50.80">
    <property type="entry name" value="Nucleotide-binding domain of ferredoxin-NADP reductase (FNR) module"/>
    <property type="match status" value="1"/>
</dbReference>
<dbReference type="EC" id="1.6.2.4" evidence="2"/>
<accession>A0A427XXS6</accession>
<dbReference type="PANTHER" id="PTHR19384">
    <property type="entry name" value="NITRIC OXIDE SYNTHASE-RELATED"/>
    <property type="match status" value="1"/>
</dbReference>
<evidence type="ECO:0000259" key="3">
    <source>
        <dbReference type="Pfam" id="PF00175"/>
    </source>
</evidence>
<evidence type="ECO:0000313" key="5">
    <source>
        <dbReference type="Proteomes" id="UP000279259"/>
    </source>
</evidence>
<dbReference type="GO" id="GO:0050660">
    <property type="term" value="F:flavin adenine dinucleotide binding"/>
    <property type="evidence" value="ECO:0007669"/>
    <property type="project" value="TreeGrafter"/>
</dbReference>
<dbReference type="OrthoDB" id="1856718at2759"/>
<dbReference type="EMBL" id="RSCD01000024">
    <property type="protein sequence ID" value="RSH83694.1"/>
    <property type="molecule type" value="Genomic_DNA"/>
</dbReference>
<dbReference type="PANTHER" id="PTHR19384:SF17">
    <property type="entry name" value="NADPH--CYTOCHROME P450 REDUCTASE"/>
    <property type="match status" value="1"/>
</dbReference>
<dbReference type="STRING" id="1890683.A0A427XXS6"/>
<evidence type="ECO:0000256" key="1">
    <source>
        <dbReference type="ARBA" id="ARBA00022630"/>
    </source>
</evidence>
<proteinExistence type="predicted"/>
<dbReference type="Proteomes" id="UP000279259">
    <property type="component" value="Unassembled WGS sequence"/>
</dbReference>
<keyword evidence="1" id="KW-0285">Flavoprotein</keyword>
<sequence length="114" mass="13144">MVLYFGCRAPDIDLYSDEWREYPKDLGGNFKIYTAFSSVQGKEKVYVQHLLSGHREMVRKEIVDDGGYVYICGYAKSMAKSVEDVLRNIVGDGQEGDAELQLLKMRKRLQLDVW</sequence>
<gene>
    <name evidence="4" type="primary">NCP1_2</name>
    <name evidence="4" type="ORF">EHS25_005598</name>
</gene>
<dbReference type="GO" id="GO:0010181">
    <property type="term" value="F:FMN binding"/>
    <property type="evidence" value="ECO:0007669"/>
    <property type="project" value="TreeGrafter"/>
</dbReference>
<evidence type="ECO:0000256" key="2">
    <source>
        <dbReference type="ARBA" id="ARBA00023797"/>
    </source>
</evidence>
<keyword evidence="5" id="KW-1185">Reference proteome</keyword>
<organism evidence="4 5">
    <name type="scientific">Saitozyma podzolica</name>
    <dbReference type="NCBI Taxonomy" id="1890683"/>
    <lineage>
        <taxon>Eukaryota</taxon>
        <taxon>Fungi</taxon>
        <taxon>Dikarya</taxon>
        <taxon>Basidiomycota</taxon>
        <taxon>Agaricomycotina</taxon>
        <taxon>Tremellomycetes</taxon>
        <taxon>Tremellales</taxon>
        <taxon>Trimorphomycetaceae</taxon>
        <taxon>Saitozyma</taxon>
    </lineage>
</organism>
<protein>
    <recommendedName>
        <fullName evidence="2">NADPH--hemoprotein reductase</fullName>
        <ecNumber evidence="2">1.6.2.4</ecNumber>
    </recommendedName>
</protein>
<dbReference type="GO" id="GO:0003958">
    <property type="term" value="F:NADPH-hemoprotein reductase activity"/>
    <property type="evidence" value="ECO:0007669"/>
    <property type="project" value="UniProtKB-EC"/>
</dbReference>
<dbReference type="AlphaFoldDB" id="A0A427XXS6"/>
<dbReference type="Pfam" id="PF00175">
    <property type="entry name" value="NAD_binding_1"/>
    <property type="match status" value="1"/>
</dbReference>
<dbReference type="SUPFAM" id="SSF52343">
    <property type="entry name" value="Ferredoxin reductase-like, C-terminal NADP-linked domain"/>
    <property type="match status" value="1"/>
</dbReference>
<evidence type="ECO:0000313" key="4">
    <source>
        <dbReference type="EMBL" id="RSH83694.1"/>
    </source>
</evidence>